<geneLocation type="plasmid" evidence="1 2">
    <name>unnamed2</name>
</geneLocation>
<keyword evidence="2" id="KW-1185">Reference proteome</keyword>
<reference evidence="1 2" key="1">
    <citation type="journal article" date="2014" name="World J. Microbiol. Biotechnol.">
        <title>Biodiversity and physiological characteristics of Antarctic and Arctic lichens-associated bacteria.</title>
        <authorList>
            <person name="Lee Y.M."/>
            <person name="Kim E.H."/>
            <person name="Lee H.K."/>
            <person name="Hong S.G."/>
        </authorList>
    </citation>
    <scope>NUCLEOTIDE SEQUENCE [LARGE SCALE GENOMIC DNA]</scope>
    <source>
        <strain evidence="1 2">PAMC 26569</strain>
        <plasmid evidence="1">unnamed2</plasmid>
    </source>
</reference>
<protein>
    <submittedName>
        <fullName evidence="1">Transposase</fullName>
    </submittedName>
</protein>
<keyword evidence="1" id="KW-0614">Plasmid</keyword>
<gene>
    <name evidence="1" type="ORF">HN018_25290</name>
</gene>
<proteinExistence type="predicted"/>
<dbReference type="KEGG" id="lck:HN018_25290"/>
<organism evidence="1 2">
    <name type="scientific">Lichenicola cladoniae</name>
    <dbReference type="NCBI Taxonomy" id="1484109"/>
    <lineage>
        <taxon>Bacteria</taxon>
        <taxon>Pseudomonadati</taxon>
        <taxon>Pseudomonadota</taxon>
        <taxon>Alphaproteobacteria</taxon>
        <taxon>Acetobacterales</taxon>
        <taxon>Acetobacteraceae</taxon>
        <taxon>Lichenicola</taxon>
    </lineage>
</organism>
<dbReference type="EMBL" id="CP053710">
    <property type="protein sequence ID" value="QKE93485.1"/>
    <property type="molecule type" value="Genomic_DNA"/>
</dbReference>
<evidence type="ECO:0000313" key="1">
    <source>
        <dbReference type="EMBL" id="QKE93485.1"/>
    </source>
</evidence>
<dbReference type="Proteomes" id="UP000500767">
    <property type="component" value="Plasmid unnamed2"/>
</dbReference>
<accession>A0A6M8HZA3</accession>
<dbReference type="AlphaFoldDB" id="A0A6M8HZA3"/>
<name>A0A6M8HZA3_9PROT</name>
<dbReference type="RefSeq" id="WP_171834372.1">
    <property type="nucleotide sequence ID" value="NZ_CP053710.1"/>
</dbReference>
<evidence type="ECO:0000313" key="2">
    <source>
        <dbReference type="Proteomes" id="UP000500767"/>
    </source>
</evidence>
<sequence length="60" mass="7338">MLPPRKNQHDYDGTIYKQRNLLERMFCRLKEWRRIATRFDRNGKNIMSAITLAATVIWWL</sequence>